<gene>
    <name evidence="1" type="ORF">KUCAC02_030463</name>
</gene>
<accession>A0ACB9XIU4</accession>
<proteinExistence type="predicted"/>
<keyword evidence="2" id="KW-1185">Reference proteome</keyword>
<dbReference type="Proteomes" id="UP001057452">
    <property type="component" value="Chromosome 5"/>
</dbReference>
<dbReference type="EMBL" id="CM043789">
    <property type="protein sequence ID" value="KAI4827035.1"/>
    <property type="molecule type" value="Genomic_DNA"/>
</dbReference>
<sequence length="75" mass="8147">EKATHTHLGVDPGASAAAAEKTGLEPPPSHTRARSHSEDEVCARTMRLGLDGAERRPFFLRVPFAVRDIPSKQSQ</sequence>
<name>A0ACB9XIU4_CHAAC</name>
<protein>
    <submittedName>
        <fullName evidence="1">Uncharacterized protein</fullName>
    </submittedName>
</protein>
<evidence type="ECO:0000313" key="1">
    <source>
        <dbReference type="EMBL" id="KAI4827035.1"/>
    </source>
</evidence>
<feature type="non-terminal residue" evidence="1">
    <location>
        <position position="1"/>
    </location>
</feature>
<comment type="caution">
    <text evidence="1">The sequence shown here is derived from an EMBL/GenBank/DDBJ whole genome shotgun (WGS) entry which is preliminary data.</text>
</comment>
<feature type="non-terminal residue" evidence="1">
    <location>
        <position position="75"/>
    </location>
</feature>
<evidence type="ECO:0000313" key="2">
    <source>
        <dbReference type="Proteomes" id="UP001057452"/>
    </source>
</evidence>
<organism evidence="1 2">
    <name type="scientific">Chaenocephalus aceratus</name>
    <name type="common">Blackfin icefish</name>
    <name type="synonym">Chaenichthys aceratus</name>
    <dbReference type="NCBI Taxonomy" id="36190"/>
    <lineage>
        <taxon>Eukaryota</taxon>
        <taxon>Metazoa</taxon>
        <taxon>Chordata</taxon>
        <taxon>Craniata</taxon>
        <taxon>Vertebrata</taxon>
        <taxon>Euteleostomi</taxon>
        <taxon>Actinopterygii</taxon>
        <taxon>Neopterygii</taxon>
        <taxon>Teleostei</taxon>
        <taxon>Neoteleostei</taxon>
        <taxon>Acanthomorphata</taxon>
        <taxon>Eupercaria</taxon>
        <taxon>Perciformes</taxon>
        <taxon>Notothenioidei</taxon>
        <taxon>Channichthyidae</taxon>
        <taxon>Chaenocephalus</taxon>
    </lineage>
</organism>
<reference evidence="1" key="1">
    <citation type="submission" date="2022-05" db="EMBL/GenBank/DDBJ databases">
        <title>Chromosome-level genome of Chaenocephalus aceratus.</title>
        <authorList>
            <person name="Park H."/>
        </authorList>
    </citation>
    <scope>NUCLEOTIDE SEQUENCE</scope>
    <source>
        <strain evidence="1">KU_202001</strain>
    </source>
</reference>